<feature type="compositionally biased region" description="Low complexity" evidence="1">
    <location>
        <begin position="635"/>
        <end position="650"/>
    </location>
</feature>
<keyword evidence="3" id="KW-1185">Reference proteome</keyword>
<feature type="compositionally biased region" description="Low complexity" evidence="1">
    <location>
        <begin position="368"/>
        <end position="386"/>
    </location>
</feature>
<evidence type="ECO:0000313" key="2">
    <source>
        <dbReference type="EMBL" id="TRM61224.1"/>
    </source>
</evidence>
<organism evidence="2 3">
    <name type="scientific">Schizophyllum amplum</name>
    <dbReference type="NCBI Taxonomy" id="97359"/>
    <lineage>
        <taxon>Eukaryota</taxon>
        <taxon>Fungi</taxon>
        <taxon>Dikarya</taxon>
        <taxon>Basidiomycota</taxon>
        <taxon>Agaricomycotina</taxon>
        <taxon>Agaricomycetes</taxon>
        <taxon>Agaricomycetidae</taxon>
        <taxon>Agaricales</taxon>
        <taxon>Schizophyllaceae</taxon>
        <taxon>Schizophyllum</taxon>
    </lineage>
</organism>
<dbReference type="Proteomes" id="UP000320762">
    <property type="component" value="Unassembled WGS sequence"/>
</dbReference>
<proteinExistence type="predicted"/>
<reference evidence="2 3" key="1">
    <citation type="journal article" date="2019" name="New Phytol.">
        <title>Comparative genomics reveals unique wood-decay strategies and fruiting body development in the Schizophyllaceae.</title>
        <authorList>
            <person name="Almasi E."/>
            <person name="Sahu N."/>
            <person name="Krizsan K."/>
            <person name="Balint B."/>
            <person name="Kovacs G.M."/>
            <person name="Kiss B."/>
            <person name="Cseklye J."/>
            <person name="Drula E."/>
            <person name="Henrissat B."/>
            <person name="Nagy I."/>
            <person name="Chovatia M."/>
            <person name="Adam C."/>
            <person name="LaButti K."/>
            <person name="Lipzen A."/>
            <person name="Riley R."/>
            <person name="Grigoriev I.V."/>
            <person name="Nagy L.G."/>
        </authorList>
    </citation>
    <scope>NUCLEOTIDE SEQUENCE [LARGE SCALE GENOMIC DNA]</scope>
    <source>
        <strain evidence="2 3">NL-1724</strain>
    </source>
</reference>
<feature type="compositionally biased region" description="Low complexity" evidence="1">
    <location>
        <begin position="592"/>
        <end position="607"/>
    </location>
</feature>
<feature type="region of interest" description="Disordered" evidence="1">
    <location>
        <begin position="705"/>
        <end position="761"/>
    </location>
</feature>
<feature type="compositionally biased region" description="Low complexity" evidence="1">
    <location>
        <begin position="572"/>
        <end position="584"/>
    </location>
</feature>
<evidence type="ECO:0000256" key="1">
    <source>
        <dbReference type="SAM" id="MobiDB-lite"/>
    </source>
</evidence>
<sequence>TTYGPSQRNQPTSLKERIAALNAGTGQSRAVSPTPGNPSSQQGSLKAKVAQFEQKGSVPAPRSAFGVAAPPSAAPLEPQITGKSVGLGPPPRGTKGTRSVSAPFASEPEVPKPPSTLPPPPPDTPPKLAKDLRQRSTSFAAALDRARHAEHKAKQREARDRARITPMNTGSSQGIAAQHTGGSAAMLTPMHTGGSAISWLVPMHTGNSTGGMLSPHVTGGSSFSHPDSAISENGEDAPQLPVKPPLVIEEELPEQQEASLPASDVSPASLPALTPLSTAGMPIPQSASPIDDSSTPTVPTPPHTLPDTPPDHTPRDDDEQQTQYIQVPPRHKADVPYTPDSSFETDEDPSDLPRTPTRAEYTSRSRPLSMLELDSSSMMGSPGVVSTAQRASASQPITIQPPTHMRSASQDTPTTPTHRVGRSVTLSHTPNFRAPTGERGFRAVVHARVREQQKPRLPATTPRKAPAPTTIVSEEVPTTPGLGDLAALLGQAAMLEEQLSAGMLPDEAPERESQPSTKDDGGLTSGAEPSESEAEPDPNMVLPVGASIGGRTKRKRTFKNPLTKVGVRRSRTTGGSVSSMATEEPMPPMPTHAPALAAPETTAASSSDTLQPPPAPPSAPPTLPPKAPLLGRAKSSASSGSTPPSSMPTMETDGRRQRFPSLRSLSSRSASAMSAIRHSVYMSSASTSDDSVAVMTPMDRSVESVAMDNDTGIVSWPRKSTGGAPSVKSHGGGSVRKRFTDKIWPAGRNRVKSNASRAGDSSLVVTEDAIRAMPSIDIVPPHYEEGDLPRFDEHEMMTSTPPRARKGSAESTATTRAHERPARSRRPSVSAPKGTCPHAVPPVSTMPALPRASGGPKPTPASYVAHEQHATRSLTPQTPVRRESWASMSSSTTSPSSVSFDPALVDQFPSVPQSMPEAQREPAPPLVTLGLL</sequence>
<dbReference type="EMBL" id="VDMD01000017">
    <property type="protein sequence ID" value="TRM61224.1"/>
    <property type="molecule type" value="Genomic_DNA"/>
</dbReference>
<name>A0A550C8U9_9AGAR</name>
<feature type="region of interest" description="Disordered" evidence="1">
    <location>
        <begin position="1"/>
        <end position="178"/>
    </location>
</feature>
<comment type="caution">
    <text evidence="2">The sequence shown here is derived from an EMBL/GenBank/DDBJ whole genome shotgun (WGS) entry which is preliminary data.</text>
</comment>
<feature type="compositionally biased region" description="Low complexity" evidence="1">
    <location>
        <begin position="885"/>
        <end position="899"/>
    </location>
</feature>
<feature type="compositionally biased region" description="Basic and acidic residues" evidence="1">
    <location>
        <begin position="508"/>
        <end position="521"/>
    </location>
</feature>
<feature type="compositionally biased region" description="Low complexity" evidence="1">
    <location>
        <begin position="659"/>
        <end position="672"/>
    </location>
</feature>
<dbReference type="AlphaFoldDB" id="A0A550C8U9"/>
<feature type="region of interest" description="Disordered" evidence="1">
    <location>
        <begin position="793"/>
        <end position="932"/>
    </location>
</feature>
<feature type="compositionally biased region" description="Pro residues" evidence="1">
    <location>
        <begin position="611"/>
        <end position="627"/>
    </location>
</feature>
<gene>
    <name evidence="2" type="ORF">BD626DRAFT_501845</name>
</gene>
<feature type="compositionally biased region" description="Low complexity" evidence="1">
    <location>
        <begin position="458"/>
        <end position="470"/>
    </location>
</feature>
<protein>
    <submittedName>
        <fullName evidence="2">Uncharacterized protein</fullName>
    </submittedName>
</protein>
<feature type="region of interest" description="Disordered" evidence="1">
    <location>
        <begin position="498"/>
        <end position="672"/>
    </location>
</feature>
<feature type="compositionally biased region" description="Pro residues" evidence="1">
    <location>
        <begin position="298"/>
        <end position="308"/>
    </location>
</feature>
<accession>A0A550C8U9</accession>
<feature type="compositionally biased region" description="Polar residues" evidence="1">
    <location>
        <begin position="166"/>
        <end position="175"/>
    </location>
</feature>
<feature type="region of interest" description="Disordered" evidence="1">
    <location>
        <begin position="204"/>
        <end position="480"/>
    </location>
</feature>
<feature type="compositionally biased region" description="Polar residues" evidence="1">
    <location>
        <begin position="387"/>
        <end position="417"/>
    </location>
</feature>
<feature type="non-terminal residue" evidence="2">
    <location>
        <position position="1"/>
    </location>
</feature>
<feature type="compositionally biased region" description="Polar residues" evidence="1">
    <location>
        <begin position="1"/>
        <end position="13"/>
    </location>
</feature>
<dbReference type="STRING" id="97359.A0A550C8U9"/>
<feature type="compositionally biased region" description="Pro residues" evidence="1">
    <location>
        <begin position="111"/>
        <end position="125"/>
    </location>
</feature>
<evidence type="ECO:0000313" key="3">
    <source>
        <dbReference type="Proteomes" id="UP000320762"/>
    </source>
</evidence>
<dbReference type="OrthoDB" id="3237291at2759"/>